<evidence type="ECO:0000256" key="3">
    <source>
        <dbReference type="ARBA" id="ARBA00022801"/>
    </source>
</evidence>
<dbReference type="PROSITE" id="PS00523">
    <property type="entry name" value="SULFATASE_1"/>
    <property type="match status" value="1"/>
</dbReference>
<dbReference type="RefSeq" id="WP_132119991.1">
    <property type="nucleotide sequence ID" value="NZ_SMJU01000011.1"/>
</dbReference>
<dbReference type="PANTHER" id="PTHR42693">
    <property type="entry name" value="ARYLSULFATASE FAMILY MEMBER"/>
    <property type="match status" value="1"/>
</dbReference>
<dbReference type="InterPro" id="IPR050738">
    <property type="entry name" value="Sulfatase"/>
</dbReference>
<dbReference type="Gene3D" id="3.30.1120.10">
    <property type="match status" value="1"/>
</dbReference>
<dbReference type="OrthoDB" id="9764377at2"/>
<dbReference type="EMBL" id="SMJU01000011">
    <property type="protein sequence ID" value="TDB62702.1"/>
    <property type="molecule type" value="Genomic_DNA"/>
</dbReference>
<protein>
    <submittedName>
        <fullName evidence="6">Sulfatase</fullName>
    </submittedName>
</protein>
<dbReference type="PROSITE" id="PS00149">
    <property type="entry name" value="SULFATASE_2"/>
    <property type="match status" value="1"/>
</dbReference>
<keyword evidence="2" id="KW-0479">Metal-binding</keyword>
<dbReference type="PANTHER" id="PTHR42693:SF53">
    <property type="entry name" value="ENDO-4-O-SULFATASE"/>
    <property type="match status" value="1"/>
</dbReference>
<keyword evidence="3" id="KW-0378">Hydrolase</keyword>
<proteinExistence type="inferred from homology"/>
<dbReference type="InterPro" id="IPR024607">
    <property type="entry name" value="Sulfatase_CS"/>
</dbReference>
<name>A0A4R4K7L7_9BACT</name>
<dbReference type="GO" id="GO:0004065">
    <property type="term" value="F:arylsulfatase activity"/>
    <property type="evidence" value="ECO:0007669"/>
    <property type="project" value="TreeGrafter"/>
</dbReference>
<reference evidence="6 7" key="1">
    <citation type="submission" date="2019-02" db="EMBL/GenBank/DDBJ databases">
        <title>Arundinibacter roseus gen. nov., sp. nov., a new member of the family Cytophagaceae.</title>
        <authorList>
            <person name="Szuroczki S."/>
            <person name="Khayer B."/>
            <person name="Sproer C."/>
            <person name="Toumi M."/>
            <person name="Szabo A."/>
            <person name="Felfoldi T."/>
            <person name="Schumann P."/>
            <person name="Toth E."/>
        </authorList>
    </citation>
    <scope>NUCLEOTIDE SEQUENCE [LARGE SCALE GENOMIC DNA]</scope>
    <source>
        <strain evidence="6 7">DMA-k-7a</strain>
    </source>
</reference>
<evidence type="ECO:0000313" key="6">
    <source>
        <dbReference type="EMBL" id="TDB62702.1"/>
    </source>
</evidence>
<dbReference type="SUPFAM" id="SSF53649">
    <property type="entry name" value="Alkaline phosphatase-like"/>
    <property type="match status" value="1"/>
</dbReference>
<dbReference type="GO" id="GO:0046872">
    <property type="term" value="F:metal ion binding"/>
    <property type="evidence" value="ECO:0007669"/>
    <property type="project" value="UniProtKB-KW"/>
</dbReference>
<keyword evidence="4" id="KW-0106">Calcium</keyword>
<sequence>MNTTLAKRIFSLFVWITGLFISISLLAQSSSKPNIVLIVADDLGYGDLSCYGGKLVKTPNIDRLADQGIRCTDGYASAATCAPSRLGLMTGNYQQRYGAYSNKTSPRAKIPQQQLFIPQLLKKVGYRTAHIGKWHINRPVKNVFDELFNEINGGADYFPNTEGKLTGKLKQPMQHGWSDSLKTPYMTDAHGDAAVGFIKAQASIKQPFFLYLAFNAPHSPWQAQLELKDTYKHITPEIMQLYAAMIYSLDQNVGKVLRQLEESGVDEQTLVVFVSDNGPEWGRNYPALNWPAHWDSTIVGSAGPLSGRKAEFLEGGIRVPFILRWPRNLKANSVYTRPVSTLDLFETFRKMANAPATPSDGVDLIPYLQSKVRADPHEILFWQGGETRPIYARRGDYKLVAPLNSKEPSVLFHLATDIGEKQDVASKNPGIVAQLMDKVETWKKMIQSLN</sequence>
<comment type="similarity">
    <text evidence="1">Belongs to the sulfatase family.</text>
</comment>
<dbReference type="Gene3D" id="3.40.720.10">
    <property type="entry name" value="Alkaline Phosphatase, subunit A"/>
    <property type="match status" value="1"/>
</dbReference>
<dbReference type="Pfam" id="PF00884">
    <property type="entry name" value="Sulfatase"/>
    <property type="match status" value="1"/>
</dbReference>
<keyword evidence="7" id="KW-1185">Reference proteome</keyword>
<evidence type="ECO:0000256" key="2">
    <source>
        <dbReference type="ARBA" id="ARBA00022723"/>
    </source>
</evidence>
<dbReference type="AlphaFoldDB" id="A0A4R4K7L7"/>
<gene>
    <name evidence="6" type="ORF">EZE20_17325</name>
</gene>
<dbReference type="Proteomes" id="UP000295706">
    <property type="component" value="Unassembled WGS sequence"/>
</dbReference>
<evidence type="ECO:0000256" key="1">
    <source>
        <dbReference type="ARBA" id="ARBA00008779"/>
    </source>
</evidence>
<comment type="caution">
    <text evidence="6">The sequence shown here is derived from an EMBL/GenBank/DDBJ whole genome shotgun (WGS) entry which is preliminary data.</text>
</comment>
<dbReference type="InterPro" id="IPR000917">
    <property type="entry name" value="Sulfatase_N"/>
</dbReference>
<accession>A0A4R4K7L7</accession>
<dbReference type="InterPro" id="IPR017850">
    <property type="entry name" value="Alkaline_phosphatase_core_sf"/>
</dbReference>
<evidence type="ECO:0000313" key="7">
    <source>
        <dbReference type="Proteomes" id="UP000295706"/>
    </source>
</evidence>
<organism evidence="6 7">
    <name type="scientific">Arundinibacter roseus</name>
    <dbReference type="NCBI Taxonomy" id="2070510"/>
    <lineage>
        <taxon>Bacteria</taxon>
        <taxon>Pseudomonadati</taxon>
        <taxon>Bacteroidota</taxon>
        <taxon>Cytophagia</taxon>
        <taxon>Cytophagales</taxon>
        <taxon>Spirosomataceae</taxon>
        <taxon>Arundinibacter</taxon>
    </lineage>
</organism>
<evidence type="ECO:0000259" key="5">
    <source>
        <dbReference type="Pfam" id="PF00884"/>
    </source>
</evidence>
<feature type="domain" description="Sulfatase N-terminal" evidence="5">
    <location>
        <begin position="33"/>
        <end position="352"/>
    </location>
</feature>
<evidence type="ECO:0000256" key="4">
    <source>
        <dbReference type="ARBA" id="ARBA00022837"/>
    </source>
</evidence>